<sequence>MIVVPSSCTSDGVPVDGGGAVGHPVGRIDVPGLAKAGSTVEQVSASFGRAYSAHADGLAAGDA</sequence>
<reference evidence="1" key="1">
    <citation type="submission" date="2020-02" db="EMBL/GenBank/DDBJ databases">
        <authorList>
            <person name="Meier V. D."/>
        </authorList>
    </citation>
    <scope>NUCLEOTIDE SEQUENCE</scope>
    <source>
        <strain evidence="1">AVDCRST_MAG61</strain>
    </source>
</reference>
<dbReference type="EMBL" id="CADCTT010000141">
    <property type="protein sequence ID" value="CAA9300292.1"/>
    <property type="molecule type" value="Genomic_DNA"/>
</dbReference>
<name>A0A6J4KAA7_9ACTN</name>
<proteinExistence type="predicted"/>
<evidence type="ECO:0000313" key="1">
    <source>
        <dbReference type="EMBL" id="CAA9300292.1"/>
    </source>
</evidence>
<dbReference type="AlphaFoldDB" id="A0A6J4KAA7"/>
<feature type="non-terminal residue" evidence="1">
    <location>
        <position position="63"/>
    </location>
</feature>
<organism evidence="1">
    <name type="scientific">uncultured Friedmanniella sp</name>
    <dbReference type="NCBI Taxonomy" id="335381"/>
    <lineage>
        <taxon>Bacteria</taxon>
        <taxon>Bacillati</taxon>
        <taxon>Actinomycetota</taxon>
        <taxon>Actinomycetes</taxon>
        <taxon>Propionibacteriales</taxon>
        <taxon>Nocardioidaceae</taxon>
        <taxon>Friedmanniella</taxon>
        <taxon>environmental samples</taxon>
    </lineage>
</organism>
<gene>
    <name evidence="1" type="ORF">AVDCRST_MAG61-904</name>
</gene>
<accession>A0A6J4KAA7</accession>
<protein>
    <submittedName>
        <fullName evidence="1">Uncharacterized protein</fullName>
    </submittedName>
</protein>